<comment type="function">
    <text evidence="1">Endonuclease that specifically degrades the RNA of RNA-DNA hybrids.</text>
</comment>
<accession>A0ABM9B2V5</accession>
<dbReference type="InterPro" id="IPR011320">
    <property type="entry name" value="RNase_H1_N"/>
</dbReference>
<comment type="catalytic activity">
    <reaction evidence="1">
        <text>Endonucleolytic cleavage to 5'-phosphomonoester.</text>
        <dbReference type="EC" id="3.1.26.4"/>
    </reaction>
</comment>
<dbReference type="PIRSF" id="PIRSF037839">
    <property type="entry name" value="Ribonuclease_H"/>
    <property type="match status" value="1"/>
</dbReference>
<keyword evidence="1 4" id="KW-0378">Hydrolase</keyword>
<evidence type="ECO:0000313" key="4">
    <source>
        <dbReference type="EMBL" id="CAH1001669.1"/>
    </source>
</evidence>
<dbReference type="GO" id="GO:0004523">
    <property type="term" value="F:RNA-DNA hybrid ribonuclease activity"/>
    <property type="evidence" value="ECO:0007669"/>
    <property type="project" value="UniProtKB-EC"/>
</dbReference>
<comment type="subcellular location">
    <subcellularLocation>
        <location evidence="1">Cytoplasm</location>
    </subcellularLocation>
</comment>
<feature type="region of interest" description="Disordered" evidence="2">
    <location>
        <begin position="61"/>
        <end position="81"/>
    </location>
</feature>
<keyword evidence="1" id="KW-0963">Cytoplasm</keyword>
<dbReference type="RefSeq" id="WP_238751518.1">
    <property type="nucleotide sequence ID" value="NZ_CAKLPZ010000003.1"/>
</dbReference>
<evidence type="ECO:0000259" key="3">
    <source>
        <dbReference type="PROSITE" id="PS50879"/>
    </source>
</evidence>
<name>A0ABM9B2V5_9BACT</name>
<dbReference type="InterPro" id="IPR012337">
    <property type="entry name" value="RNaseH-like_sf"/>
</dbReference>
<dbReference type="Gene3D" id="3.30.420.10">
    <property type="entry name" value="Ribonuclease H-like superfamily/Ribonuclease H"/>
    <property type="match status" value="1"/>
</dbReference>
<dbReference type="InterPro" id="IPR017290">
    <property type="entry name" value="RNase_H_bac"/>
</dbReference>
<dbReference type="InterPro" id="IPR009027">
    <property type="entry name" value="Ribosomal_bL9/RNase_H1_N"/>
</dbReference>
<evidence type="ECO:0000256" key="1">
    <source>
        <dbReference type="PIRNR" id="PIRNR037839"/>
    </source>
</evidence>
<comment type="caution">
    <text evidence="4">The sequence shown here is derived from an EMBL/GenBank/DDBJ whole genome shotgun (WGS) entry which is preliminary data.</text>
</comment>
<evidence type="ECO:0000313" key="5">
    <source>
        <dbReference type="Proteomes" id="UP000837803"/>
    </source>
</evidence>
<evidence type="ECO:0000256" key="2">
    <source>
        <dbReference type="SAM" id="MobiDB-lite"/>
    </source>
</evidence>
<gene>
    <name evidence="4" type="primary">rnhA</name>
    <name evidence="4" type="ORF">LEM8419_02574</name>
</gene>
<keyword evidence="5" id="KW-1185">Reference proteome</keyword>
<dbReference type="InterPro" id="IPR036397">
    <property type="entry name" value="RNaseH_sf"/>
</dbReference>
<proteinExistence type="inferred from homology"/>
<feature type="domain" description="RNase H type-1" evidence="3">
    <location>
        <begin position="83"/>
        <end position="217"/>
    </location>
</feature>
<comment type="similarity">
    <text evidence="1">Belongs to the RNase H family.</text>
</comment>
<organism evidence="4 5">
    <name type="scientific">Neolewinella maritima</name>
    <dbReference type="NCBI Taxonomy" id="1383882"/>
    <lineage>
        <taxon>Bacteria</taxon>
        <taxon>Pseudomonadati</taxon>
        <taxon>Bacteroidota</taxon>
        <taxon>Saprospiria</taxon>
        <taxon>Saprospirales</taxon>
        <taxon>Lewinellaceae</taxon>
        <taxon>Neolewinella</taxon>
    </lineage>
</organism>
<keyword evidence="1" id="KW-0460">Magnesium</keyword>
<protein>
    <recommendedName>
        <fullName evidence="1">Ribonuclease H</fullName>
        <ecNumber evidence="1">3.1.26.4</ecNumber>
    </recommendedName>
</protein>
<dbReference type="InterPro" id="IPR037056">
    <property type="entry name" value="RNase_H1_N_sf"/>
</dbReference>
<dbReference type="EMBL" id="CAKLPZ010000003">
    <property type="protein sequence ID" value="CAH1001669.1"/>
    <property type="molecule type" value="Genomic_DNA"/>
</dbReference>
<dbReference type="EC" id="3.1.26.4" evidence="1"/>
<reference evidence="4" key="1">
    <citation type="submission" date="2021-12" db="EMBL/GenBank/DDBJ databases">
        <authorList>
            <person name="Rodrigo-Torres L."/>
            <person name="Arahal R. D."/>
            <person name="Lucena T."/>
        </authorList>
    </citation>
    <scope>NUCLEOTIDE SEQUENCE</scope>
    <source>
        <strain evidence="4">CECT 8419</strain>
    </source>
</reference>
<keyword evidence="1" id="KW-0479">Metal-binding</keyword>
<keyword evidence="1" id="KW-0255">Endonuclease</keyword>
<keyword evidence="1" id="KW-0540">Nuclease</keyword>
<dbReference type="InterPro" id="IPR002156">
    <property type="entry name" value="RNaseH_domain"/>
</dbReference>
<dbReference type="SUPFAM" id="SSF55658">
    <property type="entry name" value="L9 N-domain-like"/>
    <property type="match status" value="1"/>
</dbReference>
<dbReference type="Proteomes" id="UP000837803">
    <property type="component" value="Unassembled WGS sequence"/>
</dbReference>
<dbReference type="Pfam" id="PF00075">
    <property type="entry name" value="RNase_H"/>
    <property type="match status" value="1"/>
</dbReference>
<dbReference type="SUPFAM" id="SSF53098">
    <property type="entry name" value="Ribonuclease H-like"/>
    <property type="match status" value="1"/>
</dbReference>
<dbReference type="PROSITE" id="PS50879">
    <property type="entry name" value="RNASE_H_1"/>
    <property type="match status" value="1"/>
</dbReference>
<sequence>MAKKKYYVVWMGHVPGVYTAWPTAKQQIDGYKGAKYKSFPDRAQAEAAFRRGFGSYLKQSLGTKASKSSHPRTRPSAVPSSETIIGKSISVDAACSGNPGKMEYQGVTTVGKRQIFHQAFPLGTNNIGEFLALVHALAFLQKQEQPDLPIYTDSKIAMGWIKKGKCKTTLVRNAKTELLYQTIEKAEAWLKENTVTNPILKWKTKVWGEIPADFGRK</sequence>
<dbReference type="Gene3D" id="3.40.970.10">
    <property type="entry name" value="Ribonuclease H1, N-terminal domain"/>
    <property type="match status" value="1"/>
</dbReference>
<dbReference type="Pfam" id="PF01693">
    <property type="entry name" value="Cauli_VI"/>
    <property type="match status" value="1"/>
</dbReference>